<gene>
    <name evidence="1" type="ORF">CHLRE_05g234643v5</name>
</gene>
<dbReference type="RefSeq" id="XP_042924775.1">
    <property type="nucleotide sequence ID" value="XM_043062211.1"/>
</dbReference>
<sequence length="77" mass="8619">MPRTAEVAVVRRVGVEEIADFWLRLAAFVSLRWPRGRWDLAPNQLPFLASDDVGGVIVGPATRDSFMTRTHGLGEQR</sequence>
<name>A0A2K3DSM9_CHLRE</name>
<dbReference type="InParanoid" id="A0A2K3DSM9"/>
<evidence type="ECO:0000313" key="2">
    <source>
        <dbReference type="Proteomes" id="UP000006906"/>
    </source>
</evidence>
<evidence type="ECO:0000313" key="1">
    <source>
        <dbReference type="EMBL" id="PNW83531.1"/>
    </source>
</evidence>
<dbReference type="Proteomes" id="UP000006906">
    <property type="component" value="Chromosome 5"/>
</dbReference>
<protein>
    <submittedName>
        <fullName evidence="1">Uncharacterized protein</fullName>
    </submittedName>
</protein>
<dbReference type="AlphaFoldDB" id="A0A2K3DSM9"/>
<dbReference type="EMBL" id="CM008966">
    <property type="protein sequence ID" value="PNW83531.1"/>
    <property type="molecule type" value="Genomic_DNA"/>
</dbReference>
<reference evidence="1 2" key="1">
    <citation type="journal article" date="2007" name="Science">
        <title>The Chlamydomonas genome reveals the evolution of key animal and plant functions.</title>
        <authorList>
            <person name="Merchant S.S."/>
            <person name="Prochnik S.E."/>
            <person name="Vallon O."/>
            <person name="Harris E.H."/>
            <person name="Karpowicz S.J."/>
            <person name="Witman G.B."/>
            <person name="Terry A."/>
            <person name="Salamov A."/>
            <person name="Fritz-Laylin L.K."/>
            <person name="Marechal-Drouard L."/>
            <person name="Marshall W.F."/>
            <person name="Qu L.H."/>
            <person name="Nelson D.R."/>
            <person name="Sanderfoot A.A."/>
            <person name="Spalding M.H."/>
            <person name="Kapitonov V.V."/>
            <person name="Ren Q."/>
            <person name="Ferris P."/>
            <person name="Lindquist E."/>
            <person name="Shapiro H."/>
            <person name="Lucas S.M."/>
            <person name="Grimwood J."/>
            <person name="Schmutz J."/>
            <person name="Cardol P."/>
            <person name="Cerutti H."/>
            <person name="Chanfreau G."/>
            <person name="Chen C.L."/>
            <person name="Cognat V."/>
            <person name="Croft M.T."/>
            <person name="Dent R."/>
            <person name="Dutcher S."/>
            <person name="Fernandez E."/>
            <person name="Fukuzawa H."/>
            <person name="Gonzalez-Ballester D."/>
            <person name="Gonzalez-Halphen D."/>
            <person name="Hallmann A."/>
            <person name="Hanikenne M."/>
            <person name="Hippler M."/>
            <person name="Inwood W."/>
            <person name="Jabbari K."/>
            <person name="Kalanon M."/>
            <person name="Kuras R."/>
            <person name="Lefebvre P.A."/>
            <person name="Lemaire S.D."/>
            <person name="Lobanov A.V."/>
            <person name="Lohr M."/>
            <person name="Manuell A."/>
            <person name="Meier I."/>
            <person name="Mets L."/>
            <person name="Mittag M."/>
            <person name="Mittelmeier T."/>
            <person name="Moroney J.V."/>
            <person name="Moseley J."/>
            <person name="Napoli C."/>
            <person name="Nedelcu A.M."/>
            <person name="Niyogi K."/>
            <person name="Novoselov S.V."/>
            <person name="Paulsen I.T."/>
            <person name="Pazour G."/>
            <person name="Purton S."/>
            <person name="Ral J.P."/>
            <person name="Riano-Pachon D.M."/>
            <person name="Riekhof W."/>
            <person name="Rymarquis L."/>
            <person name="Schroda M."/>
            <person name="Stern D."/>
            <person name="Umen J."/>
            <person name="Willows R."/>
            <person name="Wilson N."/>
            <person name="Zimmer S.L."/>
            <person name="Allmer J."/>
            <person name="Balk J."/>
            <person name="Bisova K."/>
            <person name="Chen C.J."/>
            <person name="Elias M."/>
            <person name="Gendler K."/>
            <person name="Hauser C."/>
            <person name="Lamb M.R."/>
            <person name="Ledford H."/>
            <person name="Long J.C."/>
            <person name="Minagawa J."/>
            <person name="Page M.D."/>
            <person name="Pan J."/>
            <person name="Pootakham W."/>
            <person name="Roje S."/>
            <person name="Rose A."/>
            <person name="Stahlberg E."/>
            <person name="Terauchi A.M."/>
            <person name="Yang P."/>
            <person name="Ball S."/>
            <person name="Bowler C."/>
            <person name="Dieckmann C.L."/>
            <person name="Gladyshev V.N."/>
            <person name="Green P."/>
            <person name="Jorgensen R."/>
            <person name="Mayfield S."/>
            <person name="Mueller-Roeber B."/>
            <person name="Rajamani S."/>
            <person name="Sayre R.T."/>
            <person name="Brokstein P."/>
            <person name="Dubchak I."/>
            <person name="Goodstein D."/>
            <person name="Hornick L."/>
            <person name="Huang Y.W."/>
            <person name="Jhaveri J."/>
            <person name="Luo Y."/>
            <person name="Martinez D."/>
            <person name="Ngau W.C."/>
            <person name="Otillar B."/>
            <person name="Poliakov A."/>
            <person name="Porter A."/>
            <person name="Szajkowski L."/>
            <person name="Werner G."/>
            <person name="Zhou K."/>
            <person name="Grigoriev I.V."/>
            <person name="Rokhsar D.S."/>
            <person name="Grossman A.R."/>
        </authorList>
    </citation>
    <scope>NUCLEOTIDE SEQUENCE [LARGE SCALE GENOMIC DNA]</scope>
    <source>
        <strain evidence="2">CC-503</strain>
    </source>
</reference>
<proteinExistence type="predicted"/>
<dbReference type="Gramene" id="PNW83531">
    <property type="protein sequence ID" value="PNW83531"/>
    <property type="gene ID" value="CHLRE_05g234643v5"/>
</dbReference>
<organism evidence="1 2">
    <name type="scientific">Chlamydomonas reinhardtii</name>
    <name type="common">Chlamydomonas smithii</name>
    <dbReference type="NCBI Taxonomy" id="3055"/>
    <lineage>
        <taxon>Eukaryota</taxon>
        <taxon>Viridiplantae</taxon>
        <taxon>Chlorophyta</taxon>
        <taxon>core chlorophytes</taxon>
        <taxon>Chlorophyceae</taxon>
        <taxon>CS clade</taxon>
        <taxon>Chlamydomonadales</taxon>
        <taxon>Chlamydomonadaceae</taxon>
        <taxon>Chlamydomonas</taxon>
    </lineage>
</organism>
<dbReference type="GeneID" id="66053360"/>
<keyword evidence="2" id="KW-1185">Reference proteome</keyword>
<accession>A0A2K3DSM9</accession>
<dbReference type="KEGG" id="cre:CHLRE_05g234643v5"/>